<comment type="caution">
    <text evidence="1">The sequence shown here is derived from an EMBL/GenBank/DDBJ whole genome shotgun (WGS) entry which is preliminary data.</text>
</comment>
<accession>A0ACB9TLE9</accession>
<evidence type="ECO:0000313" key="2">
    <source>
        <dbReference type="Proteomes" id="UP001056778"/>
    </source>
</evidence>
<dbReference type="Proteomes" id="UP001056778">
    <property type="component" value="Chromosome 2"/>
</dbReference>
<proteinExistence type="predicted"/>
<gene>
    <name evidence="1" type="ORF">MML48_2g00003113</name>
</gene>
<reference evidence="1" key="1">
    <citation type="submission" date="2022-04" db="EMBL/GenBank/DDBJ databases">
        <title>Chromosome-scale genome assembly of Holotrichia oblita Faldermann.</title>
        <authorList>
            <person name="Rongchong L."/>
        </authorList>
    </citation>
    <scope>NUCLEOTIDE SEQUENCE</scope>
    <source>
        <strain evidence="1">81SQS9</strain>
    </source>
</reference>
<name>A0ACB9TLE9_HOLOL</name>
<keyword evidence="2" id="KW-1185">Reference proteome</keyword>
<sequence>MTEESLDSKRTVENINKILSLAKLTETDLYSTSQTIYFTENTFHHGQYKLLELDKYLVQALKEGETLYIKGDDEENAVLCTKSKTYDVLETETSNSLLLFKDLQFCDSLKTSSERNISKIKISTVFHDYLEVLPSKPHLKKLKDLLKKSIYKGPEHEYEVNEESLLTYNSMLNTIQTSEEELKVALKTLNTITINDKIRILDFEYHFRVLSYMLKLIDENSWQLDEIDYEETMNALNDLIPTNVLNNIFDLYAEESKVIDGLQLFRYNEEKVCKFFAQVLLSSAGKFNLNEFLQAWKESVPEGMIATESMLHGIAIVDRKSAPNVIWAFEEKDLPETINERFQVLFEAKEKWTVEEISPYIQLSISLYCKFFKW</sequence>
<evidence type="ECO:0000313" key="1">
    <source>
        <dbReference type="EMBL" id="KAI4467582.1"/>
    </source>
</evidence>
<dbReference type="EMBL" id="CM043016">
    <property type="protein sequence ID" value="KAI4467582.1"/>
    <property type="molecule type" value="Genomic_DNA"/>
</dbReference>
<organism evidence="1 2">
    <name type="scientific">Holotrichia oblita</name>
    <name type="common">Chafer beetle</name>
    <dbReference type="NCBI Taxonomy" id="644536"/>
    <lineage>
        <taxon>Eukaryota</taxon>
        <taxon>Metazoa</taxon>
        <taxon>Ecdysozoa</taxon>
        <taxon>Arthropoda</taxon>
        <taxon>Hexapoda</taxon>
        <taxon>Insecta</taxon>
        <taxon>Pterygota</taxon>
        <taxon>Neoptera</taxon>
        <taxon>Endopterygota</taxon>
        <taxon>Coleoptera</taxon>
        <taxon>Polyphaga</taxon>
        <taxon>Scarabaeiformia</taxon>
        <taxon>Scarabaeidae</taxon>
        <taxon>Melolonthinae</taxon>
        <taxon>Holotrichia</taxon>
    </lineage>
</organism>
<protein>
    <submittedName>
        <fullName evidence="1">Sister chromatid cohesion protein dcc1-related</fullName>
    </submittedName>
</protein>